<dbReference type="GO" id="GO:0055085">
    <property type="term" value="P:transmembrane transport"/>
    <property type="evidence" value="ECO:0007669"/>
    <property type="project" value="InterPro"/>
</dbReference>
<keyword evidence="10" id="KW-1185">Reference proteome</keyword>
<feature type="domain" description="ABC transmembrane type-1" evidence="8">
    <location>
        <begin position="94"/>
        <end position="295"/>
    </location>
</feature>
<keyword evidence="6 7" id="KW-0472">Membrane</keyword>
<feature type="transmembrane region" description="Helical" evidence="7">
    <location>
        <begin position="230"/>
        <end position="255"/>
    </location>
</feature>
<dbReference type="GO" id="GO:0005886">
    <property type="term" value="C:plasma membrane"/>
    <property type="evidence" value="ECO:0007669"/>
    <property type="project" value="UniProtKB-SubCell"/>
</dbReference>
<gene>
    <name evidence="9" type="ORF">X474_15795</name>
</gene>
<comment type="similarity">
    <text evidence="7">Belongs to the binding-protein-dependent transport system permease family.</text>
</comment>
<evidence type="ECO:0000313" key="9">
    <source>
        <dbReference type="EMBL" id="KIX13026.1"/>
    </source>
</evidence>
<evidence type="ECO:0000313" key="10">
    <source>
        <dbReference type="Proteomes" id="UP000032233"/>
    </source>
</evidence>
<dbReference type="InterPro" id="IPR035906">
    <property type="entry name" value="MetI-like_sf"/>
</dbReference>
<protein>
    <submittedName>
        <fullName evidence="9">Glutathione ABC transporter permease</fullName>
    </submittedName>
</protein>
<reference evidence="9 10" key="1">
    <citation type="submission" date="2013-11" db="EMBL/GenBank/DDBJ databases">
        <title>Metagenomic analysis of a methanogenic consortium involved in long chain n-alkane degradation.</title>
        <authorList>
            <person name="Davidova I.A."/>
            <person name="Callaghan A.V."/>
            <person name="Wawrik B."/>
            <person name="Pruitt S."/>
            <person name="Marks C."/>
            <person name="Duncan K.E."/>
            <person name="Suflita J.M."/>
        </authorList>
    </citation>
    <scope>NUCLEOTIDE SEQUENCE [LARGE SCALE GENOMIC DNA]</scope>
    <source>
        <strain evidence="9 10">SPR</strain>
    </source>
</reference>
<comment type="subcellular location">
    <subcellularLocation>
        <location evidence="1 7">Cell membrane</location>
        <topology evidence="1 7">Multi-pass membrane protein</topology>
    </subcellularLocation>
</comment>
<dbReference type="InterPro" id="IPR045621">
    <property type="entry name" value="BPD_transp_1_N"/>
</dbReference>
<dbReference type="CDD" id="cd06261">
    <property type="entry name" value="TM_PBP2"/>
    <property type="match status" value="1"/>
</dbReference>
<feature type="transmembrane region" description="Helical" evidence="7">
    <location>
        <begin position="100"/>
        <end position="121"/>
    </location>
</feature>
<evidence type="ECO:0000256" key="7">
    <source>
        <dbReference type="RuleBase" id="RU363032"/>
    </source>
</evidence>
<keyword evidence="2 7" id="KW-0813">Transport</keyword>
<organism evidence="9 10">
    <name type="scientific">Dethiosulfatarculus sandiegensis</name>
    <dbReference type="NCBI Taxonomy" id="1429043"/>
    <lineage>
        <taxon>Bacteria</taxon>
        <taxon>Pseudomonadati</taxon>
        <taxon>Thermodesulfobacteriota</taxon>
        <taxon>Desulfarculia</taxon>
        <taxon>Desulfarculales</taxon>
        <taxon>Desulfarculaceae</taxon>
        <taxon>Dethiosulfatarculus</taxon>
    </lineage>
</organism>
<dbReference type="PANTHER" id="PTHR43163">
    <property type="entry name" value="DIPEPTIDE TRANSPORT SYSTEM PERMEASE PROTEIN DPPB-RELATED"/>
    <property type="match status" value="1"/>
</dbReference>
<feature type="transmembrane region" description="Helical" evidence="7">
    <location>
        <begin position="275"/>
        <end position="298"/>
    </location>
</feature>
<dbReference type="Pfam" id="PF00528">
    <property type="entry name" value="BPD_transp_1"/>
    <property type="match status" value="1"/>
</dbReference>
<dbReference type="STRING" id="1429043.X474_15795"/>
<dbReference type="InParanoid" id="A0A0D2JBE0"/>
<evidence type="ECO:0000256" key="3">
    <source>
        <dbReference type="ARBA" id="ARBA00022475"/>
    </source>
</evidence>
<dbReference type="SUPFAM" id="SSF161098">
    <property type="entry name" value="MetI-like"/>
    <property type="match status" value="1"/>
</dbReference>
<dbReference type="PROSITE" id="PS50928">
    <property type="entry name" value="ABC_TM1"/>
    <property type="match status" value="1"/>
</dbReference>
<dbReference type="Pfam" id="PF19300">
    <property type="entry name" value="BPD_transp_1_N"/>
    <property type="match status" value="1"/>
</dbReference>
<dbReference type="EMBL" id="AZAC01000019">
    <property type="protein sequence ID" value="KIX13026.1"/>
    <property type="molecule type" value="Genomic_DNA"/>
</dbReference>
<keyword evidence="3" id="KW-1003">Cell membrane</keyword>
<accession>A0A0D2JBE0</accession>
<keyword evidence="4 7" id="KW-0812">Transmembrane</keyword>
<evidence type="ECO:0000256" key="6">
    <source>
        <dbReference type="ARBA" id="ARBA00023136"/>
    </source>
</evidence>
<proteinExistence type="inferred from homology"/>
<sequence length="304" mass="33250">MATYITKRLLQAVLVLLGITAVVFFVLNLTGDPVELMLPPTATLDDIAAFRADHGFDDPIIVQYGRFLKGLCVGDFGTSYYYDEPALDLVLERLPATLELTLASLFMALIWGIPAGIISAVKRNSKTDVLVRIIALVGQCIPVFWLGIMMIMLFAVELHWLPTAGRGTFWHLVMPAFCLGVFTSASITRLLRSGMIDIMGKDFIRVARAKGLSQKVVVIKHAFKNAISSVLTLLGLQVAALLGGAVITETVFAWPGIGRLAVESIHNRDFMVVEAVVIVMALGFVLINLIVDILYSIIDPRVSY</sequence>
<dbReference type="InterPro" id="IPR000515">
    <property type="entry name" value="MetI-like"/>
</dbReference>
<comment type="caution">
    <text evidence="9">The sequence shown here is derived from an EMBL/GenBank/DDBJ whole genome shotgun (WGS) entry which is preliminary data.</text>
</comment>
<evidence type="ECO:0000256" key="2">
    <source>
        <dbReference type="ARBA" id="ARBA00022448"/>
    </source>
</evidence>
<name>A0A0D2JBE0_9BACT</name>
<dbReference type="Proteomes" id="UP000032233">
    <property type="component" value="Unassembled WGS sequence"/>
</dbReference>
<keyword evidence="5 7" id="KW-1133">Transmembrane helix</keyword>
<evidence type="ECO:0000259" key="8">
    <source>
        <dbReference type="PROSITE" id="PS50928"/>
    </source>
</evidence>
<dbReference type="PANTHER" id="PTHR43163:SF6">
    <property type="entry name" value="DIPEPTIDE TRANSPORT SYSTEM PERMEASE PROTEIN DPPB-RELATED"/>
    <property type="match status" value="1"/>
</dbReference>
<evidence type="ECO:0000256" key="1">
    <source>
        <dbReference type="ARBA" id="ARBA00004651"/>
    </source>
</evidence>
<evidence type="ECO:0000256" key="4">
    <source>
        <dbReference type="ARBA" id="ARBA00022692"/>
    </source>
</evidence>
<evidence type="ECO:0000256" key="5">
    <source>
        <dbReference type="ARBA" id="ARBA00022989"/>
    </source>
</evidence>
<feature type="transmembrane region" description="Helical" evidence="7">
    <location>
        <begin position="12"/>
        <end position="31"/>
    </location>
</feature>
<feature type="transmembrane region" description="Helical" evidence="7">
    <location>
        <begin position="133"/>
        <end position="156"/>
    </location>
</feature>
<dbReference type="AlphaFoldDB" id="A0A0D2JBE0"/>
<feature type="transmembrane region" description="Helical" evidence="7">
    <location>
        <begin position="168"/>
        <end position="191"/>
    </location>
</feature>
<dbReference type="Gene3D" id="1.10.3720.10">
    <property type="entry name" value="MetI-like"/>
    <property type="match status" value="1"/>
</dbReference>
<dbReference type="OrthoDB" id="9778910at2"/>